<dbReference type="InterPro" id="IPR013196">
    <property type="entry name" value="HTH_11"/>
</dbReference>
<evidence type="ECO:0000259" key="1">
    <source>
        <dbReference type="Pfam" id="PF08279"/>
    </source>
</evidence>
<name>A0A2Z2P0X1_9GAMM</name>
<dbReference type="Pfam" id="PF13280">
    <property type="entry name" value="WYL"/>
    <property type="match status" value="1"/>
</dbReference>
<dbReference type="InterPro" id="IPR036390">
    <property type="entry name" value="WH_DNA-bd_sf"/>
</dbReference>
<dbReference type="PANTHER" id="PTHR34580">
    <property type="match status" value="1"/>
</dbReference>
<protein>
    <submittedName>
        <fullName evidence="3">Uncharacterized protein</fullName>
    </submittedName>
</protein>
<dbReference type="RefSeq" id="WP_205738060.1">
    <property type="nucleotide sequence ID" value="NZ_CP018632.1"/>
</dbReference>
<organism evidence="3 4">
    <name type="scientific">Granulosicoccus antarcticus IMCC3135</name>
    <dbReference type="NCBI Taxonomy" id="1192854"/>
    <lineage>
        <taxon>Bacteria</taxon>
        <taxon>Pseudomonadati</taxon>
        <taxon>Pseudomonadota</taxon>
        <taxon>Gammaproteobacteria</taxon>
        <taxon>Chromatiales</taxon>
        <taxon>Granulosicoccaceae</taxon>
        <taxon>Granulosicoccus</taxon>
    </lineage>
</organism>
<evidence type="ECO:0000313" key="3">
    <source>
        <dbReference type="EMBL" id="ASJ73184.1"/>
    </source>
</evidence>
<dbReference type="InterPro" id="IPR026881">
    <property type="entry name" value="WYL_dom"/>
</dbReference>
<dbReference type="InterPro" id="IPR051534">
    <property type="entry name" value="CBASS_pafABC_assoc_protein"/>
</dbReference>
<feature type="domain" description="Helix-turn-helix type 11" evidence="1">
    <location>
        <begin position="20"/>
        <end position="73"/>
    </location>
</feature>
<reference evidence="3 4" key="1">
    <citation type="submission" date="2016-12" db="EMBL/GenBank/DDBJ databases">
        <authorList>
            <person name="Song W.-J."/>
            <person name="Kurnit D.M."/>
        </authorList>
    </citation>
    <scope>NUCLEOTIDE SEQUENCE [LARGE SCALE GENOMIC DNA]</scope>
    <source>
        <strain evidence="3 4">IMCC3135</strain>
    </source>
</reference>
<proteinExistence type="predicted"/>
<dbReference type="KEGG" id="gai:IMCC3135_15510"/>
<dbReference type="EMBL" id="CP018632">
    <property type="protein sequence ID" value="ASJ73184.1"/>
    <property type="molecule type" value="Genomic_DNA"/>
</dbReference>
<dbReference type="Gene3D" id="1.10.10.10">
    <property type="entry name" value="Winged helix-like DNA-binding domain superfamily/Winged helix DNA-binding domain"/>
    <property type="match status" value="1"/>
</dbReference>
<dbReference type="Pfam" id="PF08279">
    <property type="entry name" value="HTH_11"/>
    <property type="match status" value="1"/>
</dbReference>
<dbReference type="Proteomes" id="UP000250079">
    <property type="component" value="Chromosome"/>
</dbReference>
<dbReference type="PANTHER" id="PTHR34580:SF3">
    <property type="entry name" value="PROTEIN PAFB"/>
    <property type="match status" value="1"/>
</dbReference>
<dbReference type="InterPro" id="IPR036388">
    <property type="entry name" value="WH-like_DNA-bd_sf"/>
</dbReference>
<sequence length="241" mass="27114">MDEYRFLITEFEDSMSKAIRLQQLLQEIRLHTPPVTADTLAAAMAVSERTIYRDIQTLRASGAVIEGEAGYGFTLIEDPAMPPQVFKREEIEALVLGLREVQAVADPALAKAAEHALAKLHASLPPRLKGYLKHSVLHAKRFSARPVITVDVSQLREAAWLERAIDISYIDAKGATSSRRIYPLSIVYMDEALVLVAHCCLRKETRVFRLDRLQHVEISNESFHPKRVPMLAKAMKELMKG</sequence>
<dbReference type="PROSITE" id="PS52050">
    <property type="entry name" value="WYL"/>
    <property type="match status" value="1"/>
</dbReference>
<feature type="domain" description="WYL" evidence="2">
    <location>
        <begin position="153"/>
        <end position="218"/>
    </location>
</feature>
<gene>
    <name evidence="3" type="ORF">IMCC3135_15510</name>
</gene>
<evidence type="ECO:0000259" key="2">
    <source>
        <dbReference type="Pfam" id="PF13280"/>
    </source>
</evidence>
<accession>A0A2Z2P0X1</accession>
<dbReference type="AlphaFoldDB" id="A0A2Z2P0X1"/>
<evidence type="ECO:0000313" key="4">
    <source>
        <dbReference type="Proteomes" id="UP000250079"/>
    </source>
</evidence>
<keyword evidence="4" id="KW-1185">Reference proteome</keyword>
<dbReference type="SUPFAM" id="SSF46785">
    <property type="entry name" value="Winged helix' DNA-binding domain"/>
    <property type="match status" value="1"/>
</dbReference>